<dbReference type="Pfam" id="PF00072">
    <property type="entry name" value="Response_reg"/>
    <property type="match status" value="1"/>
</dbReference>
<dbReference type="RefSeq" id="WP_011342490.1">
    <property type="nucleotide sequence ID" value="NC_007498.2"/>
</dbReference>
<dbReference type="InterPro" id="IPR050595">
    <property type="entry name" value="Bact_response_regulator"/>
</dbReference>
<reference evidence="4 5" key="2">
    <citation type="journal article" date="2012" name="BMC Genomics">
        <title>The genome of Pelobacter carbinolicus reveals surprising metabolic capabilities and physiological features.</title>
        <authorList>
            <person name="Aklujkar M."/>
            <person name="Haveman S.A."/>
            <person name="Didonato R.Jr."/>
            <person name="Chertkov O."/>
            <person name="Han C.S."/>
            <person name="Land M.L."/>
            <person name="Brown P."/>
            <person name="Lovley D.R."/>
        </authorList>
    </citation>
    <scope>NUCLEOTIDE SEQUENCE [LARGE SCALE GENOMIC DNA]</scope>
    <source>
        <strain evidence="5">DSM 2380 / NBRC 103641 / GraBd1</strain>
    </source>
</reference>
<evidence type="ECO:0000256" key="1">
    <source>
        <dbReference type="ARBA" id="ARBA00022553"/>
    </source>
</evidence>
<dbReference type="PANTHER" id="PTHR44591:SF21">
    <property type="entry name" value="TWO-COMPONENT RESPONSE REGULATOR"/>
    <property type="match status" value="1"/>
</dbReference>
<dbReference type="InterPro" id="IPR011006">
    <property type="entry name" value="CheY-like_superfamily"/>
</dbReference>
<name>Q3A110_SYNC1</name>
<dbReference type="Gene3D" id="3.40.50.2300">
    <property type="match status" value="1"/>
</dbReference>
<feature type="domain" description="Response regulatory" evidence="3">
    <location>
        <begin position="8"/>
        <end position="123"/>
    </location>
</feature>
<evidence type="ECO:0000256" key="2">
    <source>
        <dbReference type="PROSITE-ProRule" id="PRU00169"/>
    </source>
</evidence>
<dbReference type="InterPro" id="IPR001789">
    <property type="entry name" value="Sig_transdc_resp-reg_receiver"/>
</dbReference>
<feature type="modified residue" description="4-aspartylphosphate" evidence="2">
    <location>
        <position position="58"/>
    </location>
</feature>
<accession>Q3A110</accession>
<dbReference type="STRING" id="338963.Pcar_2711"/>
<dbReference type="KEGG" id="pca:Pcar_2711"/>
<reference evidence="5" key="1">
    <citation type="submission" date="2005-10" db="EMBL/GenBank/DDBJ databases">
        <title>Complete sequence of Pelobacter carbinolicus DSM 2380.</title>
        <authorList>
            <person name="Copeland A."/>
            <person name="Lucas S."/>
            <person name="Lapidus A."/>
            <person name="Barry K."/>
            <person name="Detter J.C."/>
            <person name="Glavina T."/>
            <person name="Hammon N."/>
            <person name="Israni S."/>
            <person name="Pitluck S."/>
            <person name="Chertkov O."/>
            <person name="Schmutz J."/>
            <person name="Larimer F."/>
            <person name="Land M."/>
            <person name="Kyrpides N."/>
            <person name="Ivanova N."/>
            <person name="Richardson P."/>
        </authorList>
    </citation>
    <scope>NUCLEOTIDE SEQUENCE [LARGE SCALE GENOMIC DNA]</scope>
    <source>
        <strain evidence="5">DSM 2380 / NBRC 103641 / GraBd1</strain>
    </source>
</reference>
<dbReference type="eggNOG" id="COG0784">
    <property type="taxonomic scope" value="Bacteria"/>
</dbReference>
<dbReference type="SMART" id="SM00448">
    <property type="entry name" value="REC"/>
    <property type="match status" value="1"/>
</dbReference>
<dbReference type="OrthoDB" id="9790791at2"/>
<dbReference type="GO" id="GO:0000160">
    <property type="term" value="P:phosphorelay signal transduction system"/>
    <property type="evidence" value="ECO:0007669"/>
    <property type="project" value="InterPro"/>
</dbReference>
<dbReference type="SUPFAM" id="SSF52172">
    <property type="entry name" value="CheY-like"/>
    <property type="match status" value="1"/>
</dbReference>
<keyword evidence="5" id="KW-1185">Reference proteome</keyword>
<protein>
    <submittedName>
        <fullName evidence="4">Response receiver</fullName>
    </submittedName>
</protein>
<evidence type="ECO:0000313" key="5">
    <source>
        <dbReference type="Proteomes" id="UP000002534"/>
    </source>
</evidence>
<dbReference type="AlphaFoldDB" id="Q3A110"/>
<gene>
    <name evidence="4" type="ordered locus">Pcar_2711</name>
</gene>
<evidence type="ECO:0000259" key="3">
    <source>
        <dbReference type="PROSITE" id="PS50110"/>
    </source>
</evidence>
<dbReference type="HOGENOM" id="CLU_000445_69_11_7"/>
<proteinExistence type="predicted"/>
<evidence type="ECO:0000313" key="4">
    <source>
        <dbReference type="EMBL" id="ABA89947.1"/>
    </source>
</evidence>
<dbReference type="EMBL" id="CP000142">
    <property type="protein sequence ID" value="ABA89947.1"/>
    <property type="molecule type" value="Genomic_DNA"/>
</dbReference>
<keyword evidence="1 2" id="KW-0597">Phosphoprotein</keyword>
<dbReference type="PROSITE" id="PS50110">
    <property type="entry name" value="RESPONSE_REGULATORY"/>
    <property type="match status" value="1"/>
</dbReference>
<dbReference type="PANTHER" id="PTHR44591">
    <property type="entry name" value="STRESS RESPONSE REGULATOR PROTEIN 1"/>
    <property type="match status" value="1"/>
</dbReference>
<dbReference type="Proteomes" id="UP000002534">
    <property type="component" value="Chromosome"/>
</dbReference>
<organism evidence="4 5">
    <name type="scientific">Syntrophotalea carbinolica (strain DSM 2380 / NBRC 103641 / GraBd1)</name>
    <name type="common">Pelobacter carbinolicus</name>
    <dbReference type="NCBI Taxonomy" id="338963"/>
    <lineage>
        <taxon>Bacteria</taxon>
        <taxon>Pseudomonadati</taxon>
        <taxon>Thermodesulfobacteriota</taxon>
        <taxon>Desulfuromonadia</taxon>
        <taxon>Desulfuromonadales</taxon>
        <taxon>Syntrophotaleaceae</taxon>
        <taxon>Syntrophotalea</taxon>
    </lineage>
</organism>
<sequence>MEKPGKIKILLVEDEAITALAMVGALQAMGYNTCQPVATGEKALQSLSQEAPDVVLMDISLTGDMNGIETARIMMQSGFHAIIFVTGFSCGELYESAKALDPVAIFTKPVNPQSLKSAIDGAMTSARPGNG</sequence>